<dbReference type="SUPFAM" id="SSF100895">
    <property type="entry name" value="Kazal-type serine protease inhibitors"/>
    <property type="match status" value="1"/>
</dbReference>
<dbReference type="InterPro" id="IPR024731">
    <property type="entry name" value="NELL2-like_EGF"/>
</dbReference>
<feature type="domain" description="EGF-like" evidence="6">
    <location>
        <begin position="309"/>
        <end position="349"/>
    </location>
</feature>
<dbReference type="CDD" id="cd00104">
    <property type="entry name" value="KAZAL_FS"/>
    <property type="match status" value="1"/>
</dbReference>
<dbReference type="PROSITE" id="PS51465">
    <property type="entry name" value="KAZAL_2"/>
    <property type="match status" value="1"/>
</dbReference>
<feature type="domain" description="EGF-like" evidence="6">
    <location>
        <begin position="866"/>
        <end position="906"/>
    </location>
</feature>
<dbReference type="InterPro" id="IPR016186">
    <property type="entry name" value="C-type_lectin-like/link_sf"/>
</dbReference>
<dbReference type="InterPro" id="IPR001881">
    <property type="entry name" value="EGF-like_Ca-bd_dom"/>
</dbReference>
<dbReference type="CDD" id="cd00054">
    <property type="entry name" value="EGF_CA"/>
    <property type="match status" value="2"/>
</dbReference>
<dbReference type="Gene3D" id="3.30.60.30">
    <property type="match status" value="1"/>
</dbReference>
<organism evidence="9 10">
    <name type="scientific">Porites lobata</name>
    <dbReference type="NCBI Taxonomy" id="104759"/>
    <lineage>
        <taxon>Eukaryota</taxon>
        <taxon>Metazoa</taxon>
        <taxon>Cnidaria</taxon>
        <taxon>Anthozoa</taxon>
        <taxon>Hexacorallia</taxon>
        <taxon>Scleractinia</taxon>
        <taxon>Fungiina</taxon>
        <taxon>Poritidae</taxon>
        <taxon>Porites</taxon>
    </lineage>
</organism>
<sequence length="1021" mass="113309">MTPNIHRVQLRLCCAFFVLWFLVQGSKAGIFKAGKANVTTVSHGLFACQQVSFATPFHGGHEVTVLASLGRSIKSPTRGNGGAIWVESVDQSGFKACILEYSDGSNNTAEVNWIATQSAPSGGKRGSISFGDWTTGTKCKIINFQQPFLSPPVILVTPSHQTPERPQDAMAVWMEDSRKDSFKICLKESKIFDGVHKNIGVNWMAYTEANFDNFTLTESLVFTNNTQQDNYVFCRKVNFTSPFFAPPVVVLTPKLSYRNVTSQESECDAMTAWVEYTSRNDMEICMKNYKSDENIKSILLTVNYLVIGDLDPCIEVTCYHYGHCKAVGPRDARCVCVNSCPSYQEPVCSSNGTTYDNKCLFEQEMCSLGLNFTIQHPGACEGFPLQRDRLSLPHILSLGYSFCQDIRLEPFAFYPDKPIEAQITVNHLDTSDKSYVHDASVSWIEDVNSDKFTACVMTAGFNERMSYSNVTVDWLAYQGAPVGGVAGVQRISQWWTGTTCETVNFPSGKFSKKPFVFVTVAHHHAGLKRDAASVWLENIAASSCKICLRELQNYAGSHEDIYVNWLAFSTSQKPFFSEQNSVYFANSNNPPADSNNAFCKDIHFSKVYQDAPNVFVSANHSSTGKNLDPMHNSITAWVEYINTTGARVCLKELHESKYDPLSIQYMVLSDICKLGWSYFGGYCYITSQACATWLTAVSNCSTMGSSLVTVHNQKENVYIQHRHNGDKSWIGLNDRSVEGSFVWTNKELSSFRFWARNQPNNWKNEDCVHTLGSWGGYTWNDVPCDKCYNFTCFTGNIQENSKEPAGIHAYTLNDVALLTDIFPKFVLICLDEDECTSDSDDCDVNAVCKNTVGSYTCTCKAGYTGDLNECSRNSDNCHVNAICHNTVGSYKCTCKPGYKGDGRTCSPKGSSTGYQYDSKAFLFSLVNKPGLGPVKLLQTGKYSSSRAHSINSASSYGPIFGGGHDILISNDASSNTNSNSNLGYTYDSPRGYSYGTTSARKFLAGSRFFTPDEIETFYETT</sequence>
<dbReference type="PROSITE" id="PS01186">
    <property type="entry name" value="EGF_2"/>
    <property type="match status" value="1"/>
</dbReference>
<name>A0ABN8NMR7_9CNID</name>
<evidence type="ECO:0000256" key="1">
    <source>
        <dbReference type="ARBA" id="ARBA00022536"/>
    </source>
</evidence>
<dbReference type="InterPro" id="IPR037221">
    <property type="entry name" value="H-type_lectin_dom_sf"/>
</dbReference>
<proteinExistence type="predicted"/>
<gene>
    <name evidence="9" type="ORF">PLOB_00022039</name>
</gene>
<dbReference type="Gene3D" id="2.60.40.2080">
    <property type="match status" value="4"/>
</dbReference>
<dbReference type="SUPFAM" id="SSF57196">
    <property type="entry name" value="EGF/Laminin"/>
    <property type="match status" value="2"/>
</dbReference>
<dbReference type="SMART" id="SM00181">
    <property type="entry name" value="EGF"/>
    <property type="match status" value="2"/>
</dbReference>
<keyword evidence="1 4" id="KW-0245">EGF-like domain</keyword>
<keyword evidence="3" id="KW-1015">Disulfide bond</keyword>
<dbReference type="InterPro" id="IPR002350">
    <property type="entry name" value="Kazal_dom"/>
</dbReference>
<comment type="caution">
    <text evidence="4">Lacks conserved residue(s) required for the propagation of feature annotation.</text>
</comment>
<dbReference type="InterPro" id="IPR016187">
    <property type="entry name" value="CTDL_fold"/>
</dbReference>
<evidence type="ECO:0000256" key="5">
    <source>
        <dbReference type="SAM" id="SignalP"/>
    </source>
</evidence>
<dbReference type="InterPro" id="IPR000742">
    <property type="entry name" value="EGF"/>
</dbReference>
<accession>A0ABN8NMR7</accession>
<keyword evidence="2 5" id="KW-0732">Signal</keyword>
<dbReference type="SUPFAM" id="SSF56436">
    <property type="entry name" value="C-type lectin-like"/>
    <property type="match status" value="1"/>
</dbReference>
<protein>
    <submittedName>
        <fullName evidence="9">Uncharacterized protein</fullName>
    </submittedName>
</protein>
<dbReference type="SMART" id="SM00034">
    <property type="entry name" value="CLECT"/>
    <property type="match status" value="1"/>
</dbReference>
<dbReference type="InterPro" id="IPR036058">
    <property type="entry name" value="Kazal_dom_sf"/>
</dbReference>
<dbReference type="Pfam" id="PF07648">
    <property type="entry name" value="Kazal_2"/>
    <property type="match status" value="1"/>
</dbReference>
<dbReference type="PROSITE" id="PS50041">
    <property type="entry name" value="C_TYPE_LECTIN_2"/>
    <property type="match status" value="1"/>
</dbReference>
<feature type="domain" description="Kazal-like" evidence="8">
    <location>
        <begin position="335"/>
        <end position="382"/>
    </location>
</feature>
<dbReference type="PROSITE" id="PS01187">
    <property type="entry name" value="EGF_CA"/>
    <property type="match status" value="1"/>
</dbReference>
<evidence type="ECO:0000256" key="4">
    <source>
        <dbReference type="PROSITE-ProRule" id="PRU00076"/>
    </source>
</evidence>
<dbReference type="PROSITE" id="PS00615">
    <property type="entry name" value="C_TYPE_LECTIN_1"/>
    <property type="match status" value="1"/>
</dbReference>
<feature type="signal peptide" evidence="5">
    <location>
        <begin position="1"/>
        <end position="28"/>
    </location>
</feature>
<evidence type="ECO:0000259" key="7">
    <source>
        <dbReference type="PROSITE" id="PS50041"/>
    </source>
</evidence>
<dbReference type="InterPro" id="IPR018378">
    <property type="entry name" value="C-type_lectin_CS"/>
</dbReference>
<dbReference type="Proteomes" id="UP001159405">
    <property type="component" value="Unassembled WGS sequence"/>
</dbReference>
<evidence type="ECO:0000313" key="10">
    <source>
        <dbReference type="Proteomes" id="UP001159405"/>
    </source>
</evidence>
<comment type="caution">
    <text evidence="9">The sequence shown here is derived from an EMBL/GenBank/DDBJ whole genome shotgun (WGS) entry which is preliminary data.</text>
</comment>
<dbReference type="InterPro" id="IPR001304">
    <property type="entry name" value="C-type_lectin-like"/>
</dbReference>
<dbReference type="Pfam" id="PF12947">
    <property type="entry name" value="EGF_3"/>
    <property type="match status" value="2"/>
</dbReference>
<dbReference type="Pfam" id="PF00059">
    <property type="entry name" value="Lectin_C"/>
    <property type="match status" value="1"/>
</dbReference>
<dbReference type="Gene3D" id="3.10.100.10">
    <property type="entry name" value="Mannose-Binding Protein A, subunit A"/>
    <property type="match status" value="1"/>
</dbReference>
<dbReference type="InterPro" id="IPR018097">
    <property type="entry name" value="EGF_Ca-bd_CS"/>
</dbReference>
<feature type="chain" id="PRO_5045392007" evidence="5">
    <location>
        <begin position="29"/>
        <end position="1021"/>
    </location>
</feature>
<evidence type="ECO:0000259" key="8">
    <source>
        <dbReference type="PROSITE" id="PS51465"/>
    </source>
</evidence>
<dbReference type="PROSITE" id="PS50026">
    <property type="entry name" value="EGF_3"/>
    <property type="match status" value="2"/>
</dbReference>
<evidence type="ECO:0000259" key="6">
    <source>
        <dbReference type="PROSITE" id="PS50026"/>
    </source>
</evidence>
<dbReference type="Gene3D" id="2.10.25.10">
    <property type="entry name" value="Laminin"/>
    <property type="match status" value="2"/>
</dbReference>
<dbReference type="PROSITE" id="PS00010">
    <property type="entry name" value="ASX_HYDROXYL"/>
    <property type="match status" value="1"/>
</dbReference>
<dbReference type="PANTHER" id="PTHR22803">
    <property type="entry name" value="MANNOSE, PHOSPHOLIPASE, LECTIN RECEPTOR RELATED"/>
    <property type="match status" value="1"/>
</dbReference>
<evidence type="ECO:0000256" key="2">
    <source>
        <dbReference type="ARBA" id="ARBA00022729"/>
    </source>
</evidence>
<evidence type="ECO:0000256" key="3">
    <source>
        <dbReference type="ARBA" id="ARBA00023157"/>
    </source>
</evidence>
<dbReference type="InterPro" id="IPR050111">
    <property type="entry name" value="C-type_lectin/snaclec_domain"/>
</dbReference>
<dbReference type="InterPro" id="IPR000152">
    <property type="entry name" value="EGF-type_Asp/Asn_hydroxyl_site"/>
</dbReference>
<reference evidence="9 10" key="1">
    <citation type="submission" date="2022-05" db="EMBL/GenBank/DDBJ databases">
        <authorList>
            <consortium name="Genoscope - CEA"/>
            <person name="William W."/>
        </authorList>
    </citation>
    <scope>NUCLEOTIDE SEQUENCE [LARGE SCALE GENOMIC DNA]</scope>
</reference>
<dbReference type="EMBL" id="CALNXK010000026">
    <property type="protein sequence ID" value="CAH3113794.1"/>
    <property type="molecule type" value="Genomic_DNA"/>
</dbReference>
<dbReference type="SMART" id="SM00179">
    <property type="entry name" value="EGF_CA"/>
    <property type="match status" value="2"/>
</dbReference>
<feature type="domain" description="C-type lectin" evidence="7">
    <location>
        <begin position="679"/>
        <end position="793"/>
    </location>
</feature>
<dbReference type="SMART" id="SM00280">
    <property type="entry name" value="KAZAL"/>
    <property type="match status" value="1"/>
</dbReference>
<keyword evidence="10" id="KW-1185">Reference proteome</keyword>
<evidence type="ECO:0000313" key="9">
    <source>
        <dbReference type="EMBL" id="CAH3113794.1"/>
    </source>
</evidence>